<feature type="region of interest" description="Disordered" evidence="1">
    <location>
        <begin position="1"/>
        <end position="29"/>
    </location>
</feature>
<gene>
    <name evidence="2" type="ORF">FOMPIDRAFT_1013385</name>
</gene>
<dbReference type="Proteomes" id="UP000015241">
    <property type="component" value="Unassembled WGS sequence"/>
</dbReference>
<dbReference type="HOGENOM" id="CLU_1261544_0_0_1"/>
<evidence type="ECO:0000313" key="2">
    <source>
        <dbReference type="EMBL" id="EPT05711.1"/>
    </source>
</evidence>
<reference evidence="2 3" key="1">
    <citation type="journal article" date="2012" name="Science">
        <title>The Paleozoic origin of enzymatic lignin decomposition reconstructed from 31 fungal genomes.</title>
        <authorList>
            <person name="Floudas D."/>
            <person name="Binder M."/>
            <person name="Riley R."/>
            <person name="Barry K."/>
            <person name="Blanchette R.A."/>
            <person name="Henrissat B."/>
            <person name="Martinez A.T."/>
            <person name="Otillar R."/>
            <person name="Spatafora J.W."/>
            <person name="Yadav J.S."/>
            <person name="Aerts A."/>
            <person name="Benoit I."/>
            <person name="Boyd A."/>
            <person name="Carlson A."/>
            <person name="Copeland A."/>
            <person name="Coutinho P.M."/>
            <person name="de Vries R.P."/>
            <person name="Ferreira P."/>
            <person name="Findley K."/>
            <person name="Foster B."/>
            <person name="Gaskell J."/>
            <person name="Glotzer D."/>
            <person name="Gorecki P."/>
            <person name="Heitman J."/>
            <person name="Hesse C."/>
            <person name="Hori C."/>
            <person name="Igarashi K."/>
            <person name="Jurgens J.A."/>
            <person name="Kallen N."/>
            <person name="Kersten P."/>
            <person name="Kohler A."/>
            <person name="Kuees U."/>
            <person name="Kumar T.K.A."/>
            <person name="Kuo A."/>
            <person name="LaButti K."/>
            <person name="Larrondo L.F."/>
            <person name="Lindquist E."/>
            <person name="Ling A."/>
            <person name="Lombard V."/>
            <person name="Lucas S."/>
            <person name="Lundell T."/>
            <person name="Martin R."/>
            <person name="McLaughlin D.J."/>
            <person name="Morgenstern I."/>
            <person name="Morin E."/>
            <person name="Murat C."/>
            <person name="Nagy L.G."/>
            <person name="Nolan M."/>
            <person name="Ohm R.A."/>
            <person name="Patyshakuliyeva A."/>
            <person name="Rokas A."/>
            <person name="Ruiz-Duenas F.J."/>
            <person name="Sabat G."/>
            <person name="Salamov A."/>
            <person name="Samejima M."/>
            <person name="Schmutz J."/>
            <person name="Slot J.C."/>
            <person name="St John F."/>
            <person name="Stenlid J."/>
            <person name="Sun H."/>
            <person name="Sun S."/>
            <person name="Syed K."/>
            <person name="Tsang A."/>
            <person name="Wiebenga A."/>
            <person name="Young D."/>
            <person name="Pisabarro A."/>
            <person name="Eastwood D.C."/>
            <person name="Martin F."/>
            <person name="Cullen D."/>
            <person name="Grigoriev I.V."/>
            <person name="Hibbett D.S."/>
        </authorList>
    </citation>
    <scope>NUCLEOTIDE SEQUENCE</scope>
    <source>
        <strain evidence="3">FP-58527</strain>
    </source>
</reference>
<proteinExistence type="predicted"/>
<feature type="compositionally biased region" description="Basic and acidic residues" evidence="1">
    <location>
        <begin position="202"/>
        <end position="219"/>
    </location>
</feature>
<dbReference type="AlphaFoldDB" id="S8FX84"/>
<dbReference type="InParanoid" id="S8FX84"/>
<accession>S8FX84</accession>
<evidence type="ECO:0000256" key="1">
    <source>
        <dbReference type="SAM" id="MobiDB-lite"/>
    </source>
</evidence>
<name>S8FX84_FOMSC</name>
<organism evidence="2 3">
    <name type="scientific">Fomitopsis schrenkii</name>
    <name type="common">Brown rot fungus</name>
    <dbReference type="NCBI Taxonomy" id="2126942"/>
    <lineage>
        <taxon>Eukaryota</taxon>
        <taxon>Fungi</taxon>
        <taxon>Dikarya</taxon>
        <taxon>Basidiomycota</taxon>
        <taxon>Agaricomycotina</taxon>
        <taxon>Agaricomycetes</taxon>
        <taxon>Polyporales</taxon>
        <taxon>Fomitopsis</taxon>
    </lineage>
</organism>
<feature type="region of interest" description="Disordered" evidence="1">
    <location>
        <begin position="194"/>
        <end position="219"/>
    </location>
</feature>
<sequence>MSKRPREEEQTTPSIAKRTKKDEPRIPLPTLTITPSPNLYVVEIIVSSSPTAEERNGLTWIVEERPATRAGAGMYIQLRTREQQSGIGRIGHVIMMRKHWITFAINNARQVCTIRVPTAWASLSALERHTHATRYHLLPDTPRPLPALRNSPNLTGPADRHHKADATMDEAQMERHLYKIANARPIALHTSHHTTHHGLLGDVKEEPERARSGEGDECK</sequence>
<dbReference type="EMBL" id="KE504123">
    <property type="protein sequence ID" value="EPT05711.1"/>
    <property type="molecule type" value="Genomic_DNA"/>
</dbReference>
<keyword evidence="3" id="KW-1185">Reference proteome</keyword>
<protein>
    <submittedName>
        <fullName evidence="2">Uncharacterized protein</fullName>
    </submittedName>
</protein>
<evidence type="ECO:0000313" key="3">
    <source>
        <dbReference type="Proteomes" id="UP000015241"/>
    </source>
</evidence>